<dbReference type="FunFam" id="3.40.50.300:FF:000126">
    <property type="entry name" value="Galactose/methyl galactoside import ATP-binding protein MglA"/>
    <property type="match status" value="1"/>
</dbReference>
<dbReference type="InterPro" id="IPR003593">
    <property type="entry name" value="AAA+_ATPase"/>
</dbReference>
<gene>
    <name evidence="12" type="ORF">RN607_13630</name>
</gene>
<keyword evidence="8 12" id="KW-0067">ATP-binding</keyword>
<dbReference type="AlphaFoldDB" id="A0AA96JCS3"/>
<dbReference type="PROSITE" id="PS50893">
    <property type="entry name" value="ABC_TRANSPORTER_2"/>
    <property type="match status" value="2"/>
</dbReference>
<keyword evidence="6" id="KW-0677">Repeat</keyword>
<dbReference type="PROSITE" id="PS00211">
    <property type="entry name" value="ABC_TRANSPORTER_1"/>
    <property type="match status" value="1"/>
</dbReference>
<proteinExistence type="predicted"/>
<evidence type="ECO:0000256" key="8">
    <source>
        <dbReference type="ARBA" id="ARBA00022840"/>
    </source>
</evidence>
<keyword evidence="9" id="KW-1278">Translocase</keyword>
<evidence type="ECO:0000313" key="12">
    <source>
        <dbReference type="EMBL" id="WNM27226.1"/>
    </source>
</evidence>
<keyword evidence="5" id="KW-0762">Sugar transport</keyword>
<dbReference type="GO" id="GO:0015749">
    <property type="term" value="P:monosaccharide transmembrane transport"/>
    <property type="evidence" value="ECO:0007669"/>
    <property type="project" value="UniProtKB-ARBA"/>
</dbReference>
<dbReference type="FunFam" id="3.40.50.300:FF:000127">
    <property type="entry name" value="Ribose import ATP-binding protein RbsA"/>
    <property type="match status" value="1"/>
</dbReference>
<evidence type="ECO:0000256" key="2">
    <source>
        <dbReference type="ARBA" id="ARBA00004533"/>
    </source>
</evidence>
<dbReference type="EMBL" id="CP134880">
    <property type="protein sequence ID" value="WNM27226.1"/>
    <property type="molecule type" value="Genomic_DNA"/>
</dbReference>
<keyword evidence="7" id="KW-0547">Nucleotide-binding</keyword>
<dbReference type="GO" id="GO:0016887">
    <property type="term" value="F:ATP hydrolysis activity"/>
    <property type="evidence" value="ECO:0007669"/>
    <property type="project" value="InterPro"/>
</dbReference>
<evidence type="ECO:0000256" key="10">
    <source>
        <dbReference type="ARBA" id="ARBA00023136"/>
    </source>
</evidence>
<evidence type="ECO:0000256" key="5">
    <source>
        <dbReference type="ARBA" id="ARBA00022597"/>
    </source>
</evidence>
<dbReference type="GO" id="GO:0005524">
    <property type="term" value="F:ATP binding"/>
    <property type="evidence" value="ECO:0007669"/>
    <property type="project" value="UniProtKB-KW"/>
</dbReference>
<feature type="domain" description="ABC transporter" evidence="11">
    <location>
        <begin position="6"/>
        <end position="240"/>
    </location>
</feature>
<keyword evidence="3" id="KW-0813">Transport</keyword>
<reference evidence="12" key="1">
    <citation type="submission" date="2023-09" db="EMBL/GenBank/DDBJ databases">
        <title>Demequina sp. a novel bacteria isolated from Capsicum annuum.</title>
        <authorList>
            <person name="Humaira Z."/>
            <person name="Lee J."/>
            <person name="Cho D."/>
        </authorList>
    </citation>
    <scope>NUCLEOTIDE SEQUENCE</scope>
    <source>
        <strain evidence="12">PMTSA13</strain>
    </source>
</reference>
<feature type="domain" description="ABC transporter" evidence="11">
    <location>
        <begin position="247"/>
        <end position="493"/>
    </location>
</feature>
<dbReference type="Proteomes" id="UP001303408">
    <property type="component" value="Chromosome"/>
</dbReference>
<keyword evidence="10" id="KW-0472">Membrane</keyword>
<evidence type="ECO:0000256" key="7">
    <source>
        <dbReference type="ARBA" id="ARBA00022741"/>
    </source>
</evidence>
<sequence>MGEKVLSLRNITKTYPGVTALDDMSIDFHAGEVHALLGENGAGKSTMIKVIAGAIQPDAGTVEFQDGGPLTAVSPQLAKDHGVEVIYQEFNLIGCLTVAENICFGDHYGRFVNYKHMREVAQKTFDAFDVDIDPKDPVYSLPSSKQQIVEIAKAISRKARILIMDEPSAPLSVVEVEKMFEIVRHLRDQGVAIIYISHRMEELFEIADKVTVMRDGKYITTLNTADTNRRELVNYMVGRELKETFPKREPHAGKVALKVENLYGDDNSDVSFEVREGEILGLAGLIGAGRTEVARLIYGADKLHSGTITLDGKRLSVSSPRAAIASGIGMIPEDRKRHGALLGRSVRVNTTLAALPQLSRFGIVNRKLDRETTEHYVDALHIKTPGLEQAVGNLSGGNQQKVVIARTLAAKSKVLIFDEPTRGIDVGAKQEIYKLISDLAESGKAVILISSEMEELIGLSDRILVLHEGSVTGELQRDEFTQSAILELASGISEPERAA</sequence>
<dbReference type="RefSeq" id="WP_313543174.1">
    <property type="nucleotide sequence ID" value="NZ_CP134880.1"/>
</dbReference>
<evidence type="ECO:0000256" key="9">
    <source>
        <dbReference type="ARBA" id="ARBA00022967"/>
    </source>
</evidence>
<dbReference type="CDD" id="cd03215">
    <property type="entry name" value="ABC_Carb_Monos_II"/>
    <property type="match status" value="1"/>
</dbReference>
<dbReference type="KEGG" id="dcp:RN607_13630"/>
<evidence type="ECO:0000256" key="3">
    <source>
        <dbReference type="ARBA" id="ARBA00022448"/>
    </source>
</evidence>
<name>A0AA96JCS3_9MICO</name>
<dbReference type="InterPro" id="IPR027417">
    <property type="entry name" value="P-loop_NTPase"/>
</dbReference>
<dbReference type="SMART" id="SM00382">
    <property type="entry name" value="AAA"/>
    <property type="match status" value="2"/>
</dbReference>
<evidence type="ECO:0000256" key="4">
    <source>
        <dbReference type="ARBA" id="ARBA00022475"/>
    </source>
</evidence>
<dbReference type="Gene3D" id="3.40.50.300">
    <property type="entry name" value="P-loop containing nucleotide triphosphate hydrolases"/>
    <property type="match status" value="2"/>
</dbReference>
<dbReference type="SUPFAM" id="SSF52540">
    <property type="entry name" value="P-loop containing nucleoside triphosphate hydrolases"/>
    <property type="match status" value="2"/>
</dbReference>
<organism evidence="12">
    <name type="scientific">Demequina capsici</name>
    <dbReference type="NCBI Taxonomy" id="3075620"/>
    <lineage>
        <taxon>Bacteria</taxon>
        <taxon>Bacillati</taxon>
        <taxon>Actinomycetota</taxon>
        <taxon>Actinomycetes</taxon>
        <taxon>Micrococcales</taxon>
        <taxon>Demequinaceae</taxon>
        <taxon>Demequina</taxon>
    </lineage>
</organism>
<dbReference type="PANTHER" id="PTHR43790:SF3">
    <property type="entry name" value="D-ALLOSE IMPORT ATP-BINDING PROTEIN ALSA-RELATED"/>
    <property type="match status" value="1"/>
</dbReference>
<dbReference type="Pfam" id="PF00005">
    <property type="entry name" value="ABC_tran"/>
    <property type="match status" value="2"/>
</dbReference>
<dbReference type="InterPro" id="IPR003439">
    <property type="entry name" value="ABC_transporter-like_ATP-bd"/>
</dbReference>
<comment type="subcellular location">
    <subcellularLocation>
        <location evidence="2">Cell inner membrane</location>
    </subcellularLocation>
    <subcellularLocation>
        <location evidence="1">Cell membrane</location>
        <topology evidence="1">Peripheral membrane protein</topology>
    </subcellularLocation>
</comment>
<dbReference type="GO" id="GO:0005886">
    <property type="term" value="C:plasma membrane"/>
    <property type="evidence" value="ECO:0007669"/>
    <property type="project" value="UniProtKB-SubCell"/>
</dbReference>
<evidence type="ECO:0000256" key="1">
    <source>
        <dbReference type="ARBA" id="ARBA00004202"/>
    </source>
</evidence>
<evidence type="ECO:0000256" key="6">
    <source>
        <dbReference type="ARBA" id="ARBA00022737"/>
    </source>
</evidence>
<keyword evidence="4" id="KW-1003">Cell membrane</keyword>
<dbReference type="InterPro" id="IPR050107">
    <property type="entry name" value="ABC_carbohydrate_import_ATPase"/>
</dbReference>
<dbReference type="PANTHER" id="PTHR43790">
    <property type="entry name" value="CARBOHYDRATE TRANSPORT ATP-BINDING PROTEIN MG119-RELATED"/>
    <property type="match status" value="1"/>
</dbReference>
<protein>
    <submittedName>
        <fullName evidence="12">Sugar ABC transporter ATP-binding protein</fullName>
    </submittedName>
</protein>
<accession>A0AA96JCS3</accession>
<dbReference type="CDD" id="cd03216">
    <property type="entry name" value="ABC_Carb_Monos_I"/>
    <property type="match status" value="1"/>
</dbReference>
<dbReference type="InterPro" id="IPR017871">
    <property type="entry name" value="ABC_transporter-like_CS"/>
</dbReference>
<evidence type="ECO:0000259" key="11">
    <source>
        <dbReference type="PROSITE" id="PS50893"/>
    </source>
</evidence>